<feature type="transmembrane region" description="Helical" evidence="2">
    <location>
        <begin position="6"/>
        <end position="33"/>
    </location>
</feature>
<dbReference type="SUPFAM" id="SSF54001">
    <property type="entry name" value="Cysteine proteinases"/>
    <property type="match status" value="1"/>
</dbReference>
<name>H8Z5N0_9GAMM</name>
<dbReference type="STRING" id="631362.Thi970DRAFT_04254"/>
<feature type="transmembrane region" description="Helical" evidence="2">
    <location>
        <begin position="149"/>
        <end position="165"/>
    </location>
</feature>
<feature type="region of interest" description="Disordered" evidence="1">
    <location>
        <begin position="356"/>
        <end position="378"/>
    </location>
</feature>
<gene>
    <name evidence="4" type="ORF">Thi970DRAFT_04254</name>
</gene>
<feature type="transmembrane region" description="Helical" evidence="2">
    <location>
        <begin position="177"/>
        <end position="196"/>
    </location>
</feature>
<keyword evidence="4" id="KW-0378">Hydrolase</keyword>
<keyword evidence="2" id="KW-0472">Membrane</keyword>
<proteinExistence type="predicted"/>
<evidence type="ECO:0000259" key="3">
    <source>
        <dbReference type="SMART" id="SM00460"/>
    </source>
</evidence>
<dbReference type="HOGENOM" id="CLU_014384_0_0_6"/>
<sequence>MNREPPLVFVLPLLLWSWQTGAWLPGMALAVWFEWSQRATWRWQIADKTLERLVDLTSLALVVLVLFEYSRAPLSAGIFSALRWSPVLLAPLLSAQVLSARDGISYRALFLSQRRSRSPEADQLLDLKPVYLVSALLAAGVGAQAQTPYGYLGGLLLLCLWVCAWQPRPAGRRQWALGLALLVLTGALAFVGQLALSQAQQRIEDLAVTWMSGLLWSDRDPYQARTALGDIGELKLSDRVLYRVTTETPLTQALLLRTAAYDRYVNTTWFSNEREFVAVPRVGDGWQWASGALSSVPSAASRGGGSLRIGSYLQRRGHLLPMPIGTWRLSDLPVESLERQLLGAVKASDGPPLIRYRADYSEGAGDDRPPQESDLRVPKPEQSVLQALVGELGLSDQNTATAIRRVREYFATHFRYSLQLPGSTPGQSAVEHFLTESQRGHCEFFASATVLLLRQAGVPARYAVGYSVQEPDGSPGKYRVRRSHAHAWALYWDAGRWHNLDTTPALWAELEADDRPFWQPVADLWSRLWYQFNLSRLEPGQSTPPWLWGVLALLFALLAYRLRLGERWRAGRERRKGEGAASLDSPLAPISEVLTRAGWPRRPGETDRQWLLRCQRTGRRAHGVPDVDVLLALNDRARFRPGGLNREETACLQTEVEQWLRTWKSGRPESDSERSPSAL</sequence>
<dbReference type="Proteomes" id="UP000002964">
    <property type="component" value="Unassembled WGS sequence"/>
</dbReference>
<dbReference type="SMART" id="SM00460">
    <property type="entry name" value="TGc"/>
    <property type="match status" value="1"/>
</dbReference>
<keyword evidence="5" id="KW-1185">Reference proteome</keyword>
<dbReference type="Pfam" id="PF01841">
    <property type="entry name" value="Transglut_core"/>
    <property type="match status" value="1"/>
</dbReference>
<dbReference type="InterPro" id="IPR052901">
    <property type="entry name" value="Bact_TGase-like"/>
</dbReference>
<protein>
    <submittedName>
        <fullName evidence="4">Transglutaminase-like enzyme, predicted cysteine protease</fullName>
    </submittedName>
</protein>
<dbReference type="PANTHER" id="PTHR42736:SF1">
    <property type="entry name" value="PROTEIN-GLUTAMINE GAMMA-GLUTAMYLTRANSFERASE"/>
    <property type="match status" value="1"/>
</dbReference>
<accession>H8Z5N0</accession>
<dbReference type="RefSeq" id="WP_009151003.1">
    <property type="nucleotide sequence ID" value="NZ_CP121471.1"/>
</dbReference>
<dbReference type="OrthoDB" id="9804872at2"/>
<dbReference type="GO" id="GO:0006508">
    <property type="term" value="P:proteolysis"/>
    <property type="evidence" value="ECO:0007669"/>
    <property type="project" value="UniProtKB-KW"/>
</dbReference>
<dbReference type="GO" id="GO:0008233">
    <property type="term" value="F:peptidase activity"/>
    <property type="evidence" value="ECO:0007669"/>
    <property type="project" value="UniProtKB-KW"/>
</dbReference>
<keyword evidence="4" id="KW-0645">Protease</keyword>
<evidence type="ECO:0000256" key="2">
    <source>
        <dbReference type="SAM" id="Phobius"/>
    </source>
</evidence>
<evidence type="ECO:0000256" key="1">
    <source>
        <dbReference type="SAM" id="MobiDB-lite"/>
    </source>
</evidence>
<dbReference type="PANTHER" id="PTHR42736">
    <property type="entry name" value="PROTEIN-GLUTAMINE GAMMA-GLUTAMYLTRANSFERASE"/>
    <property type="match status" value="1"/>
</dbReference>
<reference evidence="5" key="1">
    <citation type="submission" date="2011-06" db="EMBL/GenBank/DDBJ databases">
        <authorList>
            <consortium name="US DOE Joint Genome Institute (JGI-PGF)"/>
            <person name="Lucas S."/>
            <person name="Han J."/>
            <person name="Lapidus A."/>
            <person name="Cheng J.-F."/>
            <person name="Goodwin L."/>
            <person name="Pitluck S."/>
            <person name="Peters L."/>
            <person name="Land M.L."/>
            <person name="Hauser L."/>
            <person name="Vogl K."/>
            <person name="Liu Z."/>
            <person name="Overmann J."/>
            <person name="Frigaard N.-U."/>
            <person name="Bryant D.A."/>
            <person name="Woyke T.J."/>
        </authorList>
    </citation>
    <scope>NUCLEOTIDE SEQUENCE [LARGE SCALE GENOMIC DNA]</scope>
    <source>
        <strain evidence="5">970</strain>
    </source>
</reference>
<organism evidence="4 5">
    <name type="scientific">Thiorhodovibrio frisius</name>
    <dbReference type="NCBI Taxonomy" id="631362"/>
    <lineage>
        <taxon>Bacteria</taxon>
        <taxon>Pseudomonadati</taxon>
        <taxon>Pseudomonadota</taxon>
        <taxon>Gammaproteobacteria</taxon>
        <taxon>Chromatiales</taxon>
        <taxon>Chromatiaceae</taxon>
        <taxon>Thiorhodovibrio</taxon>
    </lineage>
</organism>
<dbReference type="AlphaFoldDB" id="H8Z5N0"/>
<feature type="domain" description="Transglutaminase-like" evidence="3">
    <location>
        <begin position="434"/>
        <end position="504"/>
    </location>
</feature>
<keyword evidence="2" id="KW-0812">Transmembrane</keyword>
<feature type="transmembrane region" description="Helical" evidence="2">
    <location>
        <begin position="546"/>
        <end position="564"/>
    </location>
</feature>
<dbReference type="eggNOG" id="COG1305">
    <property type="taxonomic scope" value="Bacteria"/>
</dbReference>
<reference evidence="4 5" key="2">
    <citation type="submission" date="2011-11" db="EMBL/GenBank/DDBJ databases">
        <authorList>
            <consortium name="US DOE Joint Genome Institute"/>
            <person name="Lucas S."/>
            <person name="Han J."/>
            <person name="Lapidus A."/>
            <person name="Cheng J.-F."/>
            <person name="Goodwin L."/>
            <person name="Pitluck S."/>
            <person name="Peters L."/>
            <person name="Ovchinnikova G."/>
            <person name="Zhang X."/>
            <person name="Detter J.C."/>
            <person name="Han C."/>
            <person name="Tapia R."/>
            <person name="Land M."/>
            <person name="Hauser L."/>
            <person name="Kyrpides N."/>
            <person name="Ivanova N."/>
            <person name="Pagani I."/>
            <person name="Vogl K."/>
            <person name="Liu Z."/>
            <person name="Overmann J."/>
            <person name="Frigaard N.-U."/>
            <person name="Bryant D."/>
            <person name="Woyke T."/>
        </authorList>
    </citation>
    <scope>NUCLEOTIDE SEQUENCE [LARGE SCALE GENOMIC DNA]</scope>
    <source>
        <strain evidence="4 5">970</strain>
    </source>
</reference>
<evidence type="ECO:0000313" key="4">
    <source>
        <dbReference type="EMBL" id="EIC20600.1"/>
    </source>
</evidence>
<dbReference type="EMBL" id="JH603170">
    <property type="protein sequence ID" value="EIC20600.1"/>
    <property type="molecule type" value="Genomic_DNA"/>
</dbReference>
<dbReference type="InterPro" id="IPR038765">
    <property type="entry name" value="Papain-like_cys_pep_sf"/>
</dbReference>
<dbReference type="Gene3D" id="3.10.620.30">
    <property type="match status" value="1"/>
</dbReference>
<evidence type="ECO:0000313" key="5">
    <source>
        <dbReference type="Proteomes" id="UP000002964"/>
    </source>
</evidence>
<keyword evidence="2" id="KW-1133">Transmembrane helix</keyword>
<dbReference type="InterPro" id="IPR002931">
    <property type="entry name" value="Transglutaminase-like"/>
</dbReference>